<proteinExistence type="predicted"/>
<comment type="caution">
    <text evidence="1">The sequence shown here is derived from an EMBL/GenBank/DDBJ whole genome shotgun (WGS) entry which is preliminary data.</text>
</comment>
<gene>
    <name evidence="1" type="ORF">OS493_014810</name>
</gene>
<keyword evidence="2" id="KW-1185">Reference proteome</keyword>
<dbReference type="AlphaFoldDB" id="A0A9X0CEU2"/>
<sequence length="167" mass="18554">MLRRGFSIRSRNSCIRHLFTVMASAQAHDLQGLQGSCKRRCNGISVVCQCSKSPFIRTASSCSTSNGQGKITDESAGCKSRETGELQELQWDKLSEDEKNIYLVHKNACMNGANSYADPVTGYSVFTEEFLSKRRTCCGNGCRHCPYGQENVPQGARKKKFNSAFYV</sequence>
<reference evidence="1" key="1">
    <citation type="submission" date="2023-01" db="EMBL/GenBank/DDBJ databases">
        <title>Genome assembly of the deep-sea coral Lophelia pertusa.</title>
        <authorList>
            <person name="Herrera S."/>
            <person name="Cordes E."/>
        </authorList>
    </citation>
    <scope>NUCLEOTIDE SEQUENCE</scope>
    <source>
        <strain evidence="1">USNM1676648</strain>
        <tissue evidence="1">Polyp</tissue>
    </source>
</reference>
<evidence type="ECO:0000313" key="2">
    <source>
        <dbReference type="Proteomes" id="UP001163046"/>
    </source>
</evidence>
<evidence type="ECO:0000313" key="1">
    <source>
        <dbReference type="EMBL" id="KAJ7334489.1"/>
    </source>
</evidence>
<organism evidence="1 2">
    <name type="scientific">Desmophyllum pertusum</name>
    <dbReference type="NCBI Taxonomy" id="174260"/>
    <lineage>
        <taxon>Eukaryota</taxon>
        <taxon>Metazoa</taxon>
        <taxon>Cnidaria</taxon>
        <taxon>Anthozoa</taxon>
        <taxon>Hexacorallia</taxon>
        <taxon>Scleractinia</taxon>
        <taxon>Caryophylliina</taxon>
        <taxon>Caryophylliidae</taxon>
        <taxon>Desmophyllum</taxon>
    </lineage>
</organism>
<name>A0A9X0CEU2_9CNID</name>
<dbReference type="PANTHER" id="PTHR21037">
    <property type="entry name" value="39S RIBOSOMAL PROTEIN L14, MITOCHONDRIAL"/>
    <property type="match status" value="1"/>
</dbReference>
<dbReference type="PANTHER" id="PTHR21037:SF2">
    <property type="entry name" value="SIMILAR TO NOVEL PROTEIN"/>
    <property type="match status" value="1"/>
</dbReference>
<accession>A0A9X0CEU2</accession>
<dbReference type="EMBL" id="MU827784">
    <property type="protein sequence ID" value="KAJ7334489.1"/>
    <property type="molecule type" value="Genomic_DNA"/>
</dbReference>
<protein>
    <submittedName>
        <fullName evidence="1">Uncharacterized protein</fullName>
    </submittedName>
</protein>
<dbReference type="Pfam" id="PF17653">
    <property type="entry name" value="DUF5522"/>
    <property type="match status" value="1"/>
</dbReference>
<dbReference type="Proteomes" id="UP001163046">
    <property type="component" value="Unassembled WGS sequence"/>
</dbReference>
<dbReference type="InterPro" id="IPR040807">
    <property type="entry name" value="DUF5522"/>
</dbReference>
<dbReference type="OrthoDB" id="274765at2759"/>